<dbReference type="PROSITE" id="PS50118">
    <property type="entry name" value="HMG_BOX_2"/>
    <property type="match status" value="1"/>
</dbReference>
<dbReference type="InParanoid" id="A0A067PSN4"/>
<dbReference type="EMBL" id="KL197729">
    <property type="protein sequence ID" value="KDQ54312.1"/>
    <property type="molecule type" value="Genomic_DNA"/>
</dbReference>
<reference evidence="5" key="1">
    <citation type="journal article" date="2014" name="Proc. Natl. Acad. Sci. U.S.A.">
        <title>Extensive sampling of basidiomycete genomes demonstrates inadequacy of the white-rot/brown-rot paradigm for wood decay fungi.</title>
        <authorList>
            <person name="Riley R."/>
            <person name="Salamov A.A."/>
            <person name="Brown D.W."/>
            <person name="Nagy L.G."/>
            <person name="Floudas D."/>
            <person name="Held B.W."/>
            <person name="Levasseur A."/>
            <person name="Lombard V."/>
            <person name="Morin E."/>
            <person name="Otillar R."/>
            <person name="Lindquist E.A."/>
            <person name="Sun H."/>
            <person name="LaButti K.M."/>
            <person name="Schmutz J."/>
            <person name="Jabbour D."/>
            <person name="Luo H."/>
            <person name="Baker S.E."/>
            <person name="Pisabarro A.G."/>
            <person name="Walton J.D."/>
            <person name="Blanchette R.A."/>
            <person name="Henrissat B."/>
            <person name="Martin F."/>
            <person name="Cullen D."/>
            <person name="Hibbett D.S."/>
            <person name="Grigoriev I.V."/>
        </authorList>
    </citation>
    <scope>NUCLEOTIDE SEQUENCE [LARGE SCALE GENOMIC DNA]</scope>
    <source>
        <strain evidence="5">MUCL 33604</strain>
    </source>
</reference>
<feature type="region of interest" description="Disordered" evidence="2">
    <location>
        <begin position="348"/>
        <end position="398"/>
    </location>
</feature>
<dbReference type="Proteomes" id="UP000027265">
    <property type="component" value="Unassembled WGS sequence"/>
</dbReference>
<feature type="compositionally biased region" description="Basic and acidic residues" evidence="2">
    <location>
        <begin position="382"/>
        <end position="396"/>
    </location>
</feature>
<evidence type="ECO:0000256" key="1">
    <source>
        <dbReference type="PROSITE-ProRule" id="PRU00267"/>
    </source>
</evidence>
<proteinExistence type="predicted"/>
<evidence type="ECO:0000313" key="5">
    <source>
        <dbReference type="Proteomes" id="UP000027265"/>
    </source>
</evidence>
<dbReference type="STRING" id="933084.A0A067PSN4"/>
<feature type="compositionally biased region" description="Low complexity" evidence="2">
    <location>
        <begin position="348"/>
        <end position="360"/>
    </location>
</feature>
<evidence type="ECO:0000313" key="4">
    <source>
        <dbReference type="EMBL" id="KDQ54312.1"/>
    </source>
</evidence>
<keyword evidence="5" id="KW-1185">Reference proteome</keyword>
<name>A0A067PSN4_9AGAM</name>
<protein>
    <recommendedName>
        <fullName evidence="3">HMG box domain-containing protein</fullName>
    </recommendedName>
</protein>
<dbReference type="AlphaFoldDB" id="A0A067PSN4"/>
<evidence type="ECO:0000259" key="3">
    <source>
        <dbReference type="PROSITE" id="PS50118"/>
    </source>
</evidence>
<keyword evidence="1" id="KW-0238">DNA-binding</keyword>
<organism evidence="4 5">
    <name type="scientific">Jaapia argillacea MUCL 33604</name>
    <dbReference type="NCBI Taxonomy" id="933084"/>
    <lineage>
        <taxon>Eukaryota</taxon>
        <taxon>Fungi</taxon>
        <taxon>Dikarya</taxon>
        <taxon>Basidiomycota</taxon>
        <taxon>Agaricomycotina</taxon>
        <taxon>Agaricomycetes</taxon>
        <taxon>Agaricomycetidae</taxon>
        <taxon>Jaapiales</taxon>
        <taxon>Jaapiaceae</taxon>
        <taxon>Jaapia</taxon>
    </lineage>
</organism>
<dbReference type="SMART" id="SM00398">
    <property type="entry name" value="HMG"/>
    <property type="match status" value="1"/>
</dbReference>
<dbReference type="OrthoDB" id="6247875at2759"/>
<gene>
    <name evidence="4" type="ORF">JAAARDRAFT_697179</name>
</gene>
<dbReference type="InterPro" id="IPR009071">
    <property type="entry name" value="HMG_box_dom"/>
</dbReference>
<dbReference type="InterPro" id="IPR036910">
    <property type="entry name" value="HMG_box_dom_sf"/>
</dbReference>
<sequence>MFKNYMLENYRSWFDFAVDQCGCEIEVSDLILVTGCDLTTQWAMAAFSTTDVRASASVGGQVPGAISAKFSLKGGWTTTRFVHHHWGPQPSRWMTKAPETPSSQPTDKLPDQCVFLRGYRVKERRFLGPKVIEAGAGPHDIGGYSPEDGNTKVYSTDSDSNEEVESLSDTPKDINLVLPLLDHLLEHSDSSVVIAHDEDIFPYIQSGVGVEGMRSALEKERPRITVEAGCGMLHESAQETLDFPLPSNLPLAMNDDISREDKCTIVIPPSAYSFPSHSHKVPPLPSLEREHRAVTFVGFVGTKDLVGRNEYAGFDALREAPGRPISHEKATLHDPQITLPLQPSSLASVESNYSTESSSSFDHKRRGSSHSICSDISAASNEPRRPREGGGDHIKPPENAFIPFLRKCREERENLLQQGEEAAGADGIQNERPRHTDLTKTIGLQWESLSPEELARLEDLTKEKKKEHEKMYPDYMYSPQRSKGGCKTSGKGGGTAYDDQVFAEEAVGVYSRCDPYILTSAILP</sequence>
<feature type="DNA-binding region" description="HMG box" evidence="1">
    <location>
        <begin position="394"/>
        <end position="476"/>
    </location>
</feature>
<evidence type="ECO:0000256" key="2">
    <source>
        <dbReference type="SAM" id="MobiDB-lite"/>
    </source>
</evidence>
<dbReference type="Gene3D" id="1.10.30.10">
    <property type="entry name" value="High mobility group box domain"/>
    <property type="match status" value="1"/>
</dbReference>
<dbReference type="GO" id="GO:0003677">
    <property type="term" value="F:DNA binding"/>
    <property type="evidence" value="ECO:0007669"/>
    <property type="project" value="UniProtKB-UniRule"/>
</dbReference>
<feature type="compositionally biased region" description="Polar residues" evidence="2">
    <location>
        <begin position="369"/>
        <end position="380"/>
    </location>
</feature>
<dbReference type="GO" id="GO:0005634">
    <property type="term" value="C:nucleus"/>
    <property type="evidence" value="ECO:0007669"/>
    <property type="project" value="UniProtKB-UniRule"/>
</dbReference>
<accession>A0A067PSN4</accession>
<keyword evidence="1" id="KW-0539">Nucleus</keyword>
<feature type="domain" description="HMG box" evidence="3">
    <location>
        <begin position="394"/>
        <end position="476"/>
    </location>
</feature>
<dbReference type="HOGENOM" id="CLU_519770_0_0_1"/>
<dbReference type="SUPFAM" id="SSF47095">
    <property type="entry name" value="HMG-box"/>
    <property type="match status" value="1"/>
</dbReference>